<dbReference type="InterPro" id="IPR017941">
    <property type="entry name" value="Rieske_2Fe-2S"/>
</dbReference>
<evidence type="ECO:0000259" key="5">
    <source>
        <dbReference type="PROSITE" id="PS51296"/>
    </source>
</evidence>
<dbReference type="EMBL" id="JBHRTP010000023">
    <property type="protein sequence ID" value="MFC3107985.1"/>
    <property type="molecule type" value="Genomic_DNA"/>
</dbReference>
<keyword evidence="2" id="KW-0479">Metal-binding</keyword>
<dbReference type="RefSeq" id="WP_390323797.1">
    <property type="nucleotide sequence ID" value="NZ_JBHRTP010000023.1"/>
</dbReference>
<evidence type="ECO:0000256" key="2">
    <source>
        <dbReference type="ARBA" id="ARBA00022723"/>
    </source>
</evidence>
<evidence type="ECO:0000313" key="7">
    <source>
        <dbReference type="Proteomes" id="UP001595530"/>
    </source>
</evidence>
<name>A0ABV7F389_9BURK</name>
<keyword evidence="1" id="KW-0001">2Fe-2S</keyword>
<proteinExistence type="predicted"/>
<evidence type="ECO:0000313" key="6">
    <source>
        <dbReference type="EMBL" id="MFC3107985.1"/>
    </source>
</evidence>
<dbReference type="Pfam" id="PF00355">
    <property type="entry name" value="Rieske"/>
    <property type="match status" value="1"/>
</dbReference>
<evidence type="ECO:0000256" key="3">
    <source>
        <dbReference type="ARBA" id="ARBA00023004"/>
    </source>
</evidence>
<dbReference type="CDD" id="cd03467">
    <property type="entry name" value="Rieske"/>
    <property type="match status" value="1"/>
</dbReference>
<comment type="caution">
    <text evidence="6">The sequence shown here is derived from an EMBL/GenBank/DDBJ whole genome shotgun (WGS) entry which is preliminary data.</text>
</comment>
<dbReference type="SUPFAM" id="SSF50022">
    <property type="entry name" value="ISP domain"/>
    <property type="match status" value="1"/>
</dbReference>
<organism evidence="6 7">
    <name type="scientific">Undibacterium arcticum</name>
    <dbReference type="NCBI Taxonomy" id="1762892"/>
    <lineage>
        <taxon>Bacteria</taxon>
        <taxon>Pseudomonadati</taxon>
        <taxon>Pseudomonadota</taxon>
        <taxon>Betaproteobacteria</taxon>
        <taxon>Burkholderiales</taxon>
        <taxon>Oxalobacteraceae</taxon>
        <taxon>Undibacterium</taxon>
    </lineage>
</organism>
<dbReference type="PANTHER" id="PTHR40261">
    <property type="match status" value="1"/>
</dbReference>
<evidence type="ECO:0000256" key="4">
    <source>
        <dbReference type="ARBA" id="ARBA00023014"/>
    </source>
</evidence>
<accession>A0ABV7F389</accession>
<feature type="domain" description="Rieske" evidence="5">
    <location>
        <begin position="6"/>
        <end position="112"/>
    </location>
</feature>
<dbReference type="PROSITE" id="PS51296">
    <property type="entry name" value="RIESKE"/>
    <property type="match status" value="1"/>
</dbReference>
<gene>
    <name evidence="6" type="ORF">ACFOFO_08425</name>
</gene>
<dbReference type="Gene3D" id="2.102.10.10">
    <property type="entry name" value="Rieske [2Fe-2S] iron-sulphur domain"/>
    <property type="match status" value="1"/>
</dbReference>
<dbReference type="InterPro" id="IPR036922">
    <property type="entry name" value="Rieske_2Fe-2S_sf"/>
</dbReference>
<dbReference type="Proteomes" id="UP001595530">
    <property type="component" value="Unassembled WGS sequence"/>
</dbReference>
<keyword evidence="3" id="KW-0408">Iron</keyword>
<protein>
    <submittedName>
        <fullName evidence="6">Rieske (2Fe-2S) protein</fullName>
    </submittedName>
</protein>
<reference evidence="7" key="1">
    <citation type="journal article" date="2019" name="Int. J. Syst. Evol. Microbiol.">
        <title>The Global Catalogue of Microorganisms (GCM) 10K type strain sequencing project: providing services to taxonomists for standard genome sequencing and annotation.</title>
        <authorList>
            <consortium name="The Broad Institute Genomics Platform"/>
            <consortium name="The Broad Institute Genome Sequencing Center for Infectious Disease"/>
            <person name="Wu L."/>
            <person name="Ma J."/>
        </authorList>
    </citation>
    <scope>NUCLEOTIDE SEQUENCE [LARGE SCALE GENOMIC DNA]</scope>
    <source>
        <strain evidence="7">KCTC 42986</strain>
    </source>
</reference>
<keyword evidence="4" id="KW-0411">Iron-sulfur</keyword>
<evidence type="ECO:0000256" key="1">
    <source>
        <dbReference type="ARBA" id="ARBA00022714"/>
    </source>
</evidence>
<sequence>MNEQLITICASDSVQEGGKGVRFAVTAGGEAATGFVVRYGGVAHAYLNRCAHVPMELDWTEGEFFESSGLYLMCATHGAIYEPESGHCVGGPCRGGRLRVIKVVETDHQICWQPDNYIQPANNGSDDAIQALTNR</sequence>
<dbReference type="PANTHER" id="PTHR40261:SF1">
    <property type="entry name" value="RIESKE DOMAIN-CONTAINING PROTEIN"/>
    <property type="match status" value="1"/>
</dbReference>
<keyword evidence="7" id="KW-1185">Reference proteome</keyword>